<dbReference type="EMBL" id="QGKX02000088">
    <property type="protein sequence ID" value="KAF3583332.1"/>
    <property type="molecule type" value="Genomic_DNA"/>
</dbReference>
<evidence type="ECO:0000313" key="2">
    <source>
        <dbReference type="Proteomes" id="UP000712600"/>
    </source>
</evidence>
<sequence length="114" mass="13128">MKLRGFRDEANLIDPTRHMGFPRFHSLLSWNSLFRCMPFNGRFVADWSSLVSLNKLMSKIGFELHSSGLHQCLVNALDMSKAGIDRRSAAVVVQCCPLVIDRFRRDVVDRCHMF</sequence>
<accession>A0A8S9RT04</accession>
<dbReference type="Proteomes" id="UP000712600">
    <property type="component" value="Unassembled WGS sequence"/>
</dbReference>
<protein>
    <submittedName>
        <fullName evidence="1">Uncharacterized protein</fullName>
    </submittedName>
</protein>
<dbReference type="AlphaFoldDB" id="A0A8S9RT04"/>
<name>A0A8S9RT04_BRACR</name>
<comment type="caution">
    <text evidence="1">The sequence shown here is derived from an EMBL/GenBank/DDBJ whole genome shotgun (WGS) entry which is preliminary data.</text>
</comment>
<organism evidence="1 2">
    <name type="scientific">Brassica cretica</name>
    <name type="common">Mustard</name>
    <dbReference type="NCBI Taxonomy" id="69181"/>
    <lineage>
        <taxon>Eukaryota</taxon>
        <taxon>Viridiplantae</taxon>
        <taxon>Streptophyta</taxon>
        <taxon>Embryophyta</taxon>
        <taxon>Tracheophyta</taxon>
        <taxon>Spermatophyta</taxon>
        <taxon>Magnoliopsida</taxon>
        <taxon>eudicotyledons</taxon>
        <taxon>Gunneridae</taxon>
        <taxon>Pentapetalae</taxon>
        <taxon>rosids</taxon>
        <taxon>malvids</taxon>
        <taxon>Brassicales</taxon>
        <taxon>Brassicaceae</taxon>
        <taxon>Brassiceae</taxon>
        <taxon>Brassica</taxon>
    </lineage>
</organism>
<reference evidence="1" key="1">
    <citation type="submission" date="2019-12" db="EMBL/GenBank/DDBJ databases">
        <title>Genome sequencing and annotation of Brassica cretica.</title>
        <authorList>
            <person name="Studholme D.J."/>
            <person name="Sarris P."/>
        </authorList>
    </citation>
    <scope>NUCLEOTIDE SEQUENCE</scope>
    <source>
        <strain evidence="1">PFS-109/04</strain>
        <tissue evidence="1">Leaf</tissue>
    </source>
</reference>
<evidence type="ECO:0000313" key="1">
    <source>
        <dbReference type="EMBL" id="KAF3583332.1"/>
    </source>
</evidence>
<gene>
    <name evidence="1" type="ORF">F2Q69_00028978</name>
</gene>
<proteinExistence type="predicted"/>